<dbReference type="VEuPathDB" id="FungiDB:BDEG_23451"/>
<gene>
    <name evidence="1" type="ORF">BDEG_23451</name>
</gene>
<reference evidence="1 2" key="1">
    <citation type="submission" date="2006-10" db="EMBL/GenBank/DDBJ databases">
        <title>The Genome Sequence of Batrachochytrium dendrobatidis JEL423.</title>
        <authorList>
            <consortium name="The Broad Institute Genome Sequencing Platform"/>
            <person name="Birren B."/>
            <person name="Lander E."/>
            <person name="Galagan J."/>
            <person name="Cuomo C."/>
            <person name="Devon K."/>
            <person name="Jaffe D."/>
            <person name="Butler J."/>
            <person name="Alvarez P."/>
            <person name="Gnerre S."/>
            <person name="Grabherr M."/>
            <person name="Kleber M."/>
            <person name="Mauceli E."/>
            <person name="Brockman W."/>
            <person name="Young S."/>
            <person name="LaButti K."/>
            <person name="Sykes S."/>
            <person name="DeCaprio D."/>
            <person name="Crawford M."/>
            <person name="Koehrsen M."/>
            <person name="Engels R."/>
            <person name="Montgomery P."/>
            <person name="Pearson M."/>
            <person name="Howarth C."/>
            <person name="Larson L."/>
            <person name="White J."/>
            <person name="O'Leary S."/>
            <person name="Kodira C."/>
            <person name="Zeng Q."/>
            <person name="Yandava C."/>
            <person name="Alvarado L."/>
            <person name="Longcore J."/>
            <person name="James T."/>
        </authorList>
    </citation>
    <scope>NUCLEOTIDE SEQUENCE [LARGE SCALE GENOMIC DNA]</scope>
    <source>
        <strain evidence="1 2">JEL423</strain>
    </source>
</reference>
<proteinExistence type="predicted"/>
<dbReference type="AlphaFoldDB" id="A0A177WIJ4"/>
<dbReference type="EMBL" id="DS022303">
    <property type="protein sequence ID" value="OAJ39622.1"/>
    <property type="molecule type" value="Genomic_DNA"/>
</dbReference>
<name>A0A177WIJ4_BATDL</name>
<sequence>MTSFLSDHGLSVKDMCFIPMSCSVDWKVESVDDIVSIWDKKYSQMRENVFMVEPESEIQDECFLLVKGINIERLFHSYDQLYPNDVYDIGICYDTLVACSLAVKYYLQSL</sequence>
<dbReference type="Proteomes" id="UP000077115">
    <property type="component" value="Unassembled WGS sequence"/>
</dbReference>
<dbReference type="OrthoDB" id="2115392at2759"/>
<protein>
    <submittedName>
        <fullName evidence="1">Uncharacterized protein</fullName>
    </submittedName>
</protein>
<reference evidence="1 2" key="2">
    <citation type="submission" date="2016-05" db="EMBL/GenBank/DDBJ databases">
        <title>Lineage-specific infection strategies underlie the spectrum of fungal disease in amphibians.</title>
        <authorList>
            <person name="Cuomo C.A."/>
            <person name="Farrer R.A."/>
            <person name="James T."/>
            <person name="Longcore J."/>
            <person name="Birren B."/>
        </authorList>
    </citation>
    <scope>NUCLEOTIDE SEQUENCE [LARGE SCALE GENOMIC DNA]</scope>
    <source>
        <strain evidence="1 2">JEL423</strain>
    </source>
</reference>
<accession>A0A177WIJ4</accession>
<evidence type="ECO:0000313" key="1">
    <source>
        <dbReference type="EMBL" id="OAJ39622.1"/>
    </source>
</evidence>
<evidence type="ECO:0000313" key="2">
    <source>
        <dbReference type="Proteomes" id="UP000077115"/>
    </source>
</evidence>
<organism evidence="1 2">
    <name type="scientific">Batrachochytrium dendrobatidis (strain JEL423)</name>
    <dbReference type="NCBI Taxonomy" id="403673"/>
    <lineage>
        <taxon>Eukaryota</taxon>
        <taxon>Fungi</taxon>
        <taxon>Fungi incertae sedis</taxon>
        <taxon>Chytridiomycota</taxon>
        <taxon>Chytridiomycota incertae sedis</taxon>
        <taxon>Chytridiomycetes</taxon>
        <taxon>Rhizophydiales</taxon>
        <taxon>Rhizophydiales incertae sedis</taxon>
        <taxon>Batrachochytrium</taxon>
    </lineage>
</organism>